<gene>
    <name evidence="1" type="ORF">RRG08_049302</name>
</gene>
<name>A0AAE1B1E9_9GAST</name>
<dbReference type="AlphaFoldDB" id="A0AAE1B1E9"/>
<organism evidence="1 2">
    <name type="scientific">Elysia crispata</name>
    <name type="common">lettuce slug</name>
    <dbReference type="NCBI Taxonomy" id="231223"/>
    <lineage>
        <taxon>Eukaryota</taxon>
        <taxon>Metazoa</taxon>
        <taxon>Spiralia</taxon>
        <taxon>Lophotrochozoa</taxon>
        <taxon>Mollusca</taxon>
        <taxon>Gastropoda</taxon>
        <taxon>Heterobranchia</taxon>
        <taxon>Euthyneura</taxon>
        <taxon>Panpulmonata</taxon>
        <taxon>Sacoglossa</taxon>
        <taxon>Placobranchoidea</taxon>
        <taxon>Plakobranchidae</taxon>
        <taxon>Elysia</taxon>
    </lineage>
</organism>
<dbReference type="Proteomes" id="UP001283361">
    <property type="component" value="Unassembled WGS sequence"/>
</dbReference>
<accession>A0AAE1B1E9</accession>
<dbReference type="EMBL" id="JAWDGP010000761">
    <property type="protein sequence ID" value="KAK3797470.1"/>
    <property type="molecule type" value="Genomic_DNA"/>
</dbReference>
<evidence type="ECO:0000313" key="1">
    <source>
        <dbReference type="EMBL" id="KAK3797470.1"/>
    </source>
</evidence>
<protein>
    <submittedName>
        <fullName evidence="1">Uncharacterized protein</fullName>
    </submittedName>
</protein>
<reference evidence="1" key="1">
    <citation type="journal article" date="2023" name="G3 (Bethesda)">
        <title>A reference genome for the long-term kleptoplast-retaining sea slug Elysia crispata morphotype clarki.</title>
        <authorList>
            <person name="Eastman K.E."/>
            <person name="Pendleton A.L."/>
            <person name="Shaikh M.A."/>
            <person name="Suttiyut T."/>
            <person name="Ogas R."/>
            <person name="Tomko P."/>
            <person name="Gavelis G."/>
            <person name="Widhalm J.R."/>
            <person name="Wisecaver J.H."/>
        </authorList>
    </citation>
    <scope>NUCLEOTIDE SEQUENCE</scope>
    <source>
        <strain evidence="1">ECLA1</strain>
    </source>
</reference>
<keyword evidence="2" id="KW-1185">Reference proteome</keyword>
<comment type="caution">
    <text evidence="1">The sequence shown here is derived from an EMBL/GenBank/DDBJ whole genome shotgun (WGS) entry which is preliminary data.</text>
</comment>
<evidence type="ECO:0000313" key="2">
    <source>
        <dbReference type="Proteomes" id="UP001283361"/>
    </source>
</evidence>
<sequence>MVTRGQSEFAQAIVATVDSATDPSNKVLHKLRPSAHVWSTPLIINCYTDVACWPLAGRSRPHKADNCPQAASITGAFIHAGILFNYQENVLGSESFLHRKPHKMASHFCSREGVCVSAGGEWRSREKPVNVGLKSEVTETKPVGFPGA</sequence>
<proteinExistence type="predicted"/>